<feature type="region of interest" description="Disordered" evidence="2">
    <location>
        <begin position="1"/>
        <end position="24"/>
    </location>
</feature>
<dbReference type="Pfam" id="PF02020">
    <property type="entry name" value="W2"/>
    <property type="match status" value="1"/>
</dbReference>
<dbReference type="PROSITE" id="PS51363">
    <property type="entry name" value="W2"/>
    <property type="match status" value="1"/>
</dbReference>
<dbReference type="InterPro" id="IPR051245">
    <property type="entry name" value="eIF5-mimic_regulator"/>
</dbReference>
<dbReference type="GO" id="GO:0005737">
    <property type="term" value="C:cytoplasm"/>
    <property type="evidence" value="ECO:0007669"/>
    <property type="project" value="TreeGrafter"/>
</dbReference>
<name>A0A7R9BKS7_9CRUS</name>
<reference evidence="4" key="1">
    <citation type="submission" date="2020-11" db="EMBL/GenBank/DDBJ databases">
        <authorList>
            <person name="Tran Van P."/>
        </authorList>
    </citation>
    <scope>NUCLEOTIDE SEQUENCE</scope>
</reference>
<dbReference type="Gene3D" id="1.25.40.180">
    <property type="match status" value="1"/>
</dbReference>
<evidence type="ECO:0000259" key="3">
    <source>
        <dbReference type="PROSITE" id="PS51363"/>
    </source>
</evidence>
<dbReference type="EMBL" id="CAJPEX010000488">
    <property type="protein sequence ID" value="CAG0915972.1"/>
    <property type="molecule type" value="Genomic_DNA"/>
</dbReference>
<sequence length="422" mass="48999">MSQKAEKPTLSGQRIKTRKRDEKEKYDPIGFRDQLLLGLQENDIEQISKFLDQAGGKLDYRRYGETLFDILIAGGILAPGGSLVQDADANKPVSTKICLFHQNEDTDSIRSFAQVFVKLMRRYKYLEKMFEEEMKKILVFLKGFEDAQRHRLAKATAFWLASSTLPPTCLINLLQEHLVKDGIALEFLLEVVCTWKQEKDITSLKNALKKAGIDNRLMEFFPPNKRSTDYFKSVFEEKGLLEIVAFHNLQAHTETKKLMQKELDRMIKDEEAPKQLTTYIKDTMGKCNLEDKDVVTILWNAVMGSVEWNKKEELVAEQAFKHLKHYAPMFADFTGNNAKAELALLIKIQEYCYDNMSFMKTFHKIVLLLYKTDVLSENVILHWYREAHSPKGKSVFLEQTKRLVEWLQNAEEESEDEEDDDE</sequence>
<keyword evidence="5" id="KW-1185">Reference proteome</keyword>
<comment type="similarity">
    <text evidence="1">Belongs to the BZW family.</text>
</comment>
<dbReference type="InterPro" id="IPR016024">
    <property type="entry name" value="ARM-type_fold"/>
</dbReference>
<evidence type="ECO:0000256" key="2">
    <source>
        <dbReference type="SAM" id="MobiDB-lite"/>
    </source>
</evidence>
<dbReference type="GO" id="GO:0016020">
    <property type="term" value="C:membrane"/>
    <property type="evidence" value="ECO:0007669"/>
    <property type="project" value="TreeGrafter"/>
</dbReference>
<dbReference type="OrthoDB" id="1727522at2759"/>
<dbReference type="InterPro" id="IPR057397">
    <property type="entry name" value="HEAT_5MP1_2"/>
</dbReference>
<protein>
    <recommendedName>
        <fullName evidence="3">W2 domain-containing protein</fullName>
    </recommendedName>
</protein>
<dbReference type="PANTHER" id="PTHR14208">
    <property type="entry name" value="BASIC LEUCINE ZIPPER AND W2 DOMAIN-CONTAINING PROTEIN"/>
    <property type="match status" value="1"/>
</dbReference>
<accession>A0A7R9BKS7</accession>
<dbReference type="AlphaFoldDB" id="A0A7R9BKS7"/>
<dbReference type="FunFam" id="1.25.40.180:FF:000006">
    <property type="entry name" value="Basic leucine zipper and W2 domain-containing protein 1"/>
    <property type="match status" value="1"/>
</dbReference>
<dbReference type="GO" id="GO:0006417">
    <property type="term" value="P:regulation of translation"/>
    <property type="evidence" value="ECO:0007669"/>
    <property type="project" value="UniProtKB-ARBA"/>
</dbReference>
<gene>
    <name evidence="4" type="ORF">NMOB1V02_LOCUS3606</name>
</gene>
<dbReference type="SMART" id="SM00515">
    <property type="entry name" value="eIF5C"/>
    <property type="match status" value="1"/>
</dbReference>
<dbReference type="Proteomes" id="UP000678499">
    <property type="component" value="Unassembled WGS sequence"/>
</dbReference>
<feature type="domain" description="W2" evidence="3">
    <location>
        <begin position="249"/>
        <end position="417"/>
    </location>
</feature>
<evidence type="ECO:0000313" key="4">
    <source>
        <dbReference type="EMBL" id="CAD7275820.1"/>
    </source>
</evidence>
<evidence type="ECO:0000256" key="1">
    <source>
        <dbReference type="ARBA" id="ARBA00008151"/>
    </source>
</evidence>
<dbReference type="Pfam" id="PF25504">
    <property type="entry name" value="HEAT_5MP1_2"/>
    <property type="match status" value="1"/>
</dbReference>
<proteinExistence type="inferred from homology"/>
<evidence type="ECO:0000313" key="5">
    <source>
        <dbReference type="Proteomes" id="UP000678499"/>
    </source>
</evidence>
<organism evidence="4">
    <name type="scientific">Notodromas monacha</name>
    <dbReference type="NCBI Taxonomy" id="399045"/>
    <lineage>
        <taxon>Eukaryota</taxon>
        <taxon>Metazoa</taxon>
        <taxon>Ecdysozoa</taxon>
        <taxon>Arthropoda</taxon>
        <taxon>Crustacea</taxon>
        <taxon>Oligostraca</taxon>
        <taxon>Ostracoda</taxon>
        <taxon>Podocopa</taxon>
        <taxon>Podocopida</taxon>
        <taxon>Cypridocopina</taxon>
        <taxon>Cypridoidea</taxon>
        <taxon>Cyprididae</taxon>
        <taxon>Notodromas</taxon>
    </lineage>
</organism>
<dbReference type="PANTHER" id="PTHR14208:SF2">
    <property type="entry name" value="PROTEIN KRASAVIETZ"/>
    <property type="match status" value="1"/>
</dbReference>
<dbReference type="InterPro" id="IPR043510">
    <property type="entry name" value="W2_5MP1/2"/>
</dbReference>
<dbReference type="EMBL" id="OA882525">
    <property type="protein sequence ID" value="CAD7275820.1"/>
    <property type="molecule type" value="Genomic_DNA"/>
</dbReference>
<dbReference type="InterPro" id="IPR003307">
    <property type="entry name" value="W2_domain"/>
</dbReference>
<dbReference type="SUPFAM" id="SSF48371">
    <property type="entry name" value="ARM repeat"/>
    <property type="match status" value="1"/>
</dbReference>
<dbReference type="CDD" id="cd11560">
    <property type="entry name" value="W2_eIF5C_like"/>
    <property type="match status" value="1"/>
</dbReference>